<accession>A0ABU0BTJ5</accession>
<name>A0ABU0BTJ5_9HYPH</name>
<evidence type="ECO:0000313" key="2">
    <source>
        <dbReference type="EMBL" id="MDQ0320780.1"/>
    </source>
</evidence>
<keyword evidence="3" id="KW-1185">Reference proteome</keyword>
<evidence type="ECO:0000256" key="1">
    <source>
        <dbReference type="SAM" id="MobiDB-lite"/>
    </source>
</evidence>
<dbReference type="Proteomes" id="UP001230207">
    <property type="component" value="Unassembled WGS sequence"/>
</dbReference>
<proteinExistence type="predicted"/>
<protein>
    <submittedName>
        <fullName evidence="2">Uncharacterized protein</fullName>
    </submittedName>
</protein>
<reference evidence="2 3" key="1">
    <citation type="submission" date="2023-07" db="EMBL/GenBank/DDBJ databases">
        <title>Genomic Encyclopedia of Type Strains, Phase IV (KMG-IV): sequencing the most valuable type-strain genomes for metagenomic binning, comparative biology and taxonomic classification.</title>
        <authorList>
            <person name="Goeker M."/>
        </authorList>
    </citation>
    <scope>NUCLEOTIDE SEQUENCE [LARGE SCALE GENOMIC DNA]</scope>
    <source>
        <strain evidence="2 3">DSM 1112</strain>
    </source>
</reference>
<feature type="region of interest" description="Disordered" evidence="1">
    <location>
        <begin position="105"/>
        <end position="147"/>
    </location>
</feature>
<comment type="caution">
    <text evidence="2">The sequence shown here is derived from an EMBL/GenBank/DDBJ whole genome shotgun (WGS) entry which is preliminary data.</text>
</comment>
<organism evidence="2 3">
    <name type="scientific">Pararhizobium capsulatum DSM 1112</name>
    <dbReference type="NCBI Taxonomy" id="1121113"/>
    <lineage>
        <taxon>Bacteria</taxon>
        <taxon>Pseudomonadati</taxon>
        <taxon>Pseudomonadota</taxon>
        <taxon>Alphaproteobacteria</taxon>
        <taxon>Hyphomicrobiales</taxon>
        <taxon>Rhizobiaceae</taxon>
        <taxon>Rhizobium/Agrobacterium group</taxon>
        <taxon>Pararhizobium</taxon>
    </lineage>
</organism>
<dbReference type="EMBL" id="JAUSVF010000001">
    <property type="protein sequence ID" value="MDQ0320780.1"/>
    <property type="molecule type" value="Genomic_DNA"/>
</dbReference>
<sequence>MTTLMRPAFDAAIALTRLDERIARSPVGQGWIERSHFTDACASLWIDGELVHLEDLVLHDDIRDIRTPTHELTIARDVLRTRRRVAAQSPEWALSADGIRSLRKTSEIGSGGGDEATTAGVIRPAVATDPEGEGEDIDDIENLPGVD</sequence>
<gene>
    <name evidence="2" type="ORF">QO002_002918</name>
</gene>
<evidence type="ECO:0000313" key="3">
    <source>
        <dbReference type="Proteomes" id="UP001230207"/>
    </source>
</evidence>
<feature type="compositionally biased region" description="Acidic residues" evidence="1">
    <location>
        <begin position="130"/>
        <end position="141"/>
    </location>
</feature>